<reference evidence="1 2" key="1">
    <citation type="journal article" date="2013" name="Genome Biol.">
        <title>The genome sequence of the most widely cultivated cacao type and its use to identify candidate genes regulating pod color.</title>
        <authorList>
            <person name="Motamayor J.C."/>
            <person name="Mockaitis K."/>
            <person name="Schmutz J."/>
            <person name="Haiminen N."/>
            <person name="Iii D.L."/>
            <person name="Cornejo O."/>
            <person name="Findley S.D."/>
            <person name="Zheng P."/>
            <person name="Utro F."/>
            <person name="Royaert S."/>
            <person name="Saski C."/>
            <person name="Jenkins J."/>
            <person name="Podicheti R."/>
            <person name="Zhao M."/>
            <person name="Scheffler B.E."/>
            <person name="Stack J.C."/>
            <person name="Feltus F.A."/>
            <person name="Mustiga G.M."/>
            <person name="Amores F."/>
            <person name="Phillips W."/>
            <person name="Marelli J.P."/>
            <person name="May G.D."/>
            <person name="Shapiro H."/>
            <person name="Ma J."/>
            <person name="Bustamante C.D."/>
            <person name="Schnell R.J."/>
            <person name="Main D."/>
            <person name="Gilbert D."/>
            <person name="Parida L."/>
            <person name="Kuhn D.N."/>
        </authorList>
    </citation>
    <scope>NUCLEOTIDE SEQUENCE [LARGE SCALE GENOMIC DNA]</scope>
    <source>
        <strain evidence="2">cv. Matina 1-6</strain>
    </source>
</reference>
<dbReference type="Gramene" id="EOY03129">
    <property type="protein sequence ID" value="EOY03129"/>
    <property type="gene ID" value="TCM_017655"/>
</dbReference>
<gene>
    <name evidence="1" type="ORF">TCM_017655</name>
</gene>
<dbReference type="HOGENOM" id="CLU_2727314_0_0_1"/>
<sequence>MTMCMYARMVEITPDDDYVMMPLVKTTLGDDYVYDAIRWEITPDDDYIDDTICRKITPDDDLTFRQLIRHRT</sequence>
<protein>
    <submittedName>
        <fullName evidence="1">Uncharacterized protein</fullName>
    </submittedName>
</protein>
<dbReference type="EMBL" id="CM001882">
    <property type="protein sequence ID" value="EOY03129.1"/>
    <property type="molecule type" value="Genomic_DNA"/>
</dbReference>
<dbReference type="InParanoid" id="A0A061ELE2"/>
<keyword evidence="2" id="KW-1185">Reference proteome</keyword>
<evidence type="ECO:0000313" key="2">
    <source>
        <dbReference type="Proteomes" id="UP000026915"/>
    </source>
</evidence>
<organism evidence="1 2">
    <name type="scientific">Theobroma cacao</name>
    <name type="common">Cacao</name>
    <name type="synonym">Cocoa</name>
    <dbReference type="NCBI Taxonomy" id="3641"/>
    <lineage>
        <taxon>Eukaryota</taxon>
        <taxon>Viridiplantae</taxon>
        <taxon>Streptophyta</taxon>
        <taxon>Embryophyta</taxon>
        <taxon>Tracheophyta</taxon>
        <taxon>Spermatophyta</taxon>
        <taxon>Magnoliopsida</taxon>
        <taxon>eudicotyledons</taxon>
        <taxon>Gunneridae</taxon>
        <taxon>Pentapetalae</taxon>
        <taxon>rosids</taxon>
        <taxon>malvids</taxon>
        <taxon>Malvales</taxon>
        <taxon>Malvaceae</taxon>
        <taxon>Byttnerioideae</taxon>
        <taxon>Theobroma</taxon>
    </lineage>
</organism>
<accession>A0A061ELE2</accession>
<dbReference type="Proteomes" id="UP000026915">
    <property type="component" value="Chromosome 4"/>
</dbReference>
<evidence type="ECO:0000313" key="1">
    <source>
        <dbReference type="EMBL" id="EOY03129.1"/>
    </source>
</evidence>
<proteinExistence type="predicted"/>
<dbReference type="AlphaFoldDB" id="A0A061ELE2"/>
<name>A0A061ELE2_THECC</name>